<evidence type="ECO:0000313" key="2">
    <source>
        <dbReference type="Proteomes" id="UP000184339"/>
    </source>
</evidence>
<name>A0A1M7KJR2_9BURK</name>
<gene>
    <name evidence="1" type="ORF">SAMN05192549_102140</name>
</gene>
<keyword evidence="2" id="KW-1185">Reference proteome</keyword>
<sequence length="358" mass="38417">MSQKMHEMLADAIAQHDAPLMGLASLLRHADAGEDLASIGQVLLQRAQAYPNDAHAYMDFSTVLHLTGEHEDALAVQAEAIMLQPHYTIPAARPQPGLTLLALMGPGDLEANTPVEFLLQDSDVKLELLYLRADEAFPEQVPAHDIMLVAVASTEANQPLLALLADYVSNWPRPVISRPEQIRMLSPDRAPVALSGLPGVAMPLAVRADCSALGRLAAAQLPVSVRPAKGDTRWYRIETPAQLAAYLAAAEGVEFFVASAAGDGAQALRRVVLIDGEPCVCDDMRRHRPALSSIQQRLNLPYLCVDCAELPGGELLVVDVSNAKGSFTDVQRKAFRDLLGRVAAQWTSISCSVAGASL</sequence>
<dbReference type="STRING" id="551987.SAMN05192549_102140"/>
<dbReference type="AlphaFoldDB" id="A0A1M7KJR2"/>
<evidence type="ECO:0000313" key="1">
    <source>
        <dbReference type="EMBL" id="SHM65587.1"/>
    </source>
</evidence>
<organism evidence="1 2">
    <name type="scientific">Duganella sacchari</name>
    <dbReference type="NCBI Taxonomy" id="551987"/>
    <lineage>
        <taxon>Bacteria</taxon>
        <taxon>Pseudomonadati</taxon>
        <taxon>Pseudomonadota</taxon>
        <taxon>Betaproteobacteria</taxon>
        <taxon>Burkholderiales</taxon>
        <taxon>Oxalobacteraceae</taxon>
        <taxon>Telluria group</taxon>
        <taxon>Duganella</taxon>
    </lineage>
</organism>
<protein>
    <submittedName>
        <fullName evidence="1">Uncharacterized protein</fullName>
    </submittedName>
</protein>
<dbReference type="RefSeq" id="WP_072781802.1">
    <property type="nucleotide sequence ID" value="NZ_FRCX01000002.1"/>
</dbReference>
<proteinExistence type="predicted"/>
<dbReference type="Proteomes" id="UP000184339">
    <property type="component" value="Unassembled WGS sequence"/>
</dbReference>
<reference evidence="2" key="1">
    <citation type="submission" date="2016-11" db="EMBL/GenBank/DDBJ databases">
        <authorList>
            <person name="Varghese N."/>
            <person name="Submissions S."/>
        </authorList>
    </citation>
    <scope>NUCLEOTIDE SEQUENCE [LARGE SCALE GENOMIC DNA]</scope>
    <source>
        <strain evidence="2">Sac-22</strain>
    </source>
</reference>
<dbReference type="EMBL" id="FRCX01000002">
    <property type="protein sequence ID" value="SHM65587.1"/>
    <property type="molecule type" value="Genomic_DNA"/>
</dbReference>
<dbReference type="OrthoDB" id="5297883at2"/>
<accession>A0A1M7KJR2</accession>